<keyword evidence="2" id="KW-1185">Reference proteome</keyword>
<proteinExistence type="predicted"/>
<dbReference type="EMBL" id="WMEU01000002">
    <property type="protein sequence ID" value="MYL53315.1"/>
    <property type="molecule type" value="Genomic_DNA"/>
</dbReference>
<evidence type="ECO:0000313" key="2">
    <source>
        <dbReference type="Proteomes" id="UP000466692"/>
    </source>
</evidence>
<comment type="caution">
    <text evidence="1">The sequence shown here is derived from an EMBL/GenBank/DDBJ whole genome shotgun (WGS) entry which is preliminary data.</text>
</comment>
<protein>
    <submittedName>
        <fullName evidence="1">Uncharacterized protein</fullName>
    </submittedName>
</protein>
<dbReference type="Proteomes" id="UP000466692">
    <property type="component" value="Unassembled WGS sequence"/>
</dbReference>
<reference evidence="1" key="1">
    <citation type="submission" date="2019-11" db="EMBL/GenBank/DDBJ databases">
        <title>Genome sequences of 17 halophilic strains isolated from different environments.</title>
        <authorList>
            <person name="Furrow R.E."/>
        </authorList>
    </citation>
    <scope>NUCLEOTIDE SEQUENCE</scope>
    <source>
        <strain evidence="1">22510_22_Filter</strain>
    </source>
</reference>
<name>A0ACC7VF64_9BACI</name>
<sequence length="207" mass="23729">MAEPKNLEQALKQYHGIKDKETQAAENIRKQKADLQTEIADLENKLAEHQRETTLDISDKALQTETDLKQQITSAKLKLQSLQDKEGRLSFGRDTKAIGKKAVEFAKQEKKEEYDEKLPGVLDAIEKAKRDYLLAVVAYRDLENDLKQGISDVGLEVNHQITNDDFPRVREIAWGYRDHQHTDGEKYAVSEADIQRAVKEGKFSKYE</sequence>
<gene>
    <name evidence="1" type="ORF">GLW08_08180</name>
</gene>
<evidence type="ECO:0000313" key="1">
    <source>
        <dbReference type="EMBL" id="MYL53315.1"/>
    </source>
</evidence>
<organism evidence="1 2">
    <name type="scientific">Pontibacillus yanchengensis</name>
    <dbReference type="NCBI Taxonomy" id="462910"/>
    <lineage>
        <taxon>Bacteria</taxon>
        <taxon>Bacillati</taxon>
        <taxon>Bacillota</taxon>
        <taxon>Bacilli</taxon>
        <taxon>Bacillales</taxon>
        <taxon>Bacillaceae</taxon>
        <taxon>Pontibacillus</taxon>
    </lineage>
</organism>
<accession>A0ACC7VF64</accession>